<dbReference type="RefSeq" id="WP_211307289.1">
    <property type="nucleotide sequence ID" value="NZ_CAKZQT010000014.1"/>
</dbReference>
<accession>A0A318EAL1</accession>
<keyword evidence="4 5" id="KW-0697">Rotamase</keyword>
<dbReference type="EC" id="5.2.1.8" evidence="3"/>
<proteinExistence type="inferred from homology"/>
<evidence type="ECO:0000259" key="6">
    <source>
        <dbReference type="PROSITE" id="PS50198"/>
    </source>
</evidence>
<evidence type="ECO:0000256" key="5">
    <source>
        <dbReference type="PROSITE-ProRule" id="PRU00278"/>
    </source>
</evidence>
<sequence length="297" mass="33321">MVIATLVRAGVAMSTPDRGPTAWVKLRAGPELLMIALGVLAFAVDALRVQSSLPPVPGEDRRIEVPAAEAPRQTPLALADDAVGQRGGEAETARWIRAEVLYREALRLGLDEGDVIVRRRLVQKMEYLLEGMSAVPEFSPAEVERYFHTHAERYRQTQAYTFTHRFFSSERGIDAATARAREALSQLRDGTALAETLGDPYTDGNRHGQMPAARVLQRFGDAFLQGLDRAPAGEWSGPLRSRHGVHLVRRERTHPSRLPSLDEVRATVVRDLVDELRRRQVEQRYGEIEARYEIARR</sequence>
<evidence type="ECO:0000256" key="3">
    <source>
        <dbReference type="ARBA" id="ARBA00013194"/>
    </source>
</evidence>
<dbReference type="PROSITE" id="PS50198">
    <property type="entry name" value="PPIC_PPIASE_2"/>
    <property type="match status" value="1"/>
</dbReference>
<comment type="caution">
    <text evidence="7">The sequence shown here is derived from an EMBL/GenBank/DDBJ whole genome shotgun (WGS) entry which is preliminary data.</text>
</comment>
<feature type="domain" description="PpiC" evidence="6">
    <location>
        <begin position="157"/>
        <end position="252"/>
    </location>
</feature>
<dbReference type="SUPFAM" id="SSF54534">
    <property type="entry name" value="FKBP-like"/>
    <property type="match status" value="1"/>
</dbReference>
<dbReference type="InterPro" id="IPR046357">
    <property type="entry name" value="PPIase_dom_sf"/>
</dbReference>
<keyword evidence="5 7" id="KW-0413">Isomerase</keyword>
<protein>
    <recommendedName>
        <fullName evidence="3">peptidylprolyl isomerase</fullName>
        <ecNumber evidence="3">5.2.1.8</ecNumber>
    </recommendedName>
</protein>
<dbReference type="InterPro" id="IPR050245">
    <property type="entry name" value="PrsA_foldase"/>
</dbReference>
<evidence type="ECO:0000256" key="1">
    <source>
        <dbReference type="ARBA" id="ARBA00000971"/>
    </source>
</evidence>
<dbReference type="EMBL" id="QICN01000004">
    <property type="protein sequence ID" value="PXV68586.1"/>
    <property type="molecule type" value="Genomic_DNA"/>
</dbReference>
<evidence type="ECO:0000313" key="8">
    <source>
        <dbReference type="Proteomes" id="UP000248330"/>
    </source>
</evidence>
<evidence type="ECO:0000256" key="4">
    <source>
        <dbReference type="ARBA" id="ARBA00023110"/>
    </source>
</evidence>
<dbReference type="PANTHER" id="PTHR47245">
    <property type="entry name" value="PEPTIDYLPROLYL ISOMERASE"/>
    <property type="match status" value="1"/>
</dbReference>
<dbReference type="Gene3D" id="3.10.50.40">
    <property type="match status" value="1"/>
</dbReference>
<dbReference type="InterPro" id="IPR000297">
    <property type="entry name" value="PPIase_PpiC"/>
</dbReference>
<name>A0A318EAL1_9GAMM</name>
<gene>
    <name evidence="7" type="ORF">C8D93_104286</name>
</gene>
<dbReference type="AlphaFoldDB" id="A0A318EAL1"/>
<reference evidence="7 8" key="1">
    <citation type="submission" date="2018-04" db="EMBL/GenBank/DDBJ databases">
        <title>Genomic Encyclopedia of Type Strains, Phase IV (KMG-IV): sequencing the most valuable type-strain genomes for metagenomic binning, comparative biology and taxonomic classification.</title>
        <authorList>
            <person name="Goeker M."/>
        </authorList>
    </citation>
    <scope>NUCLEOTIDE SEQUENCE [LARGE SCALE GENOMIC DNA]</scope>
    <source>
        <strain evidence="7 8">DSM 104150</strain>
    </source>
</reference>
<dbReference type="PANTHER" id="PTHR47245:SF2">
    <property type="entry name" value="PEPTIDYL-PROLYL CIS-TRANS ISOMERASE HP_0175-RELATED"/>
    <property type="match status" value="1"/>
</dbReference>
<keyword evidence="8" id="KW-1185">Reference proteome</keyword>
<dbReference type="Pfam" id="PF13145">
    <property type="entry name" value="Rotamase_2"/>
    <property type="match status" value="1"/>
</dbReference>
<evidence type="ECO:0000313" key="7">
    <source>
        <dbReference type="EMBL" id="PXV68586.1"/>
    </source>
</evidence>
<evidence type="ECO:0000256" key="2">
    <source>
        <dbReference type="ARBA" id="ARBA00007656"/>
    </source>
</evidence>
<organism evidence="7 8">
    <name type="scientific">Sinimarinibacterium flocculans</name>
    <dbReference type="NCBI Taxonomy" id="985250"/>
    <lineage>
        <taxon>Bacteria</taxon>
        <taxon>Pseudomonadati</taxon>
        <taxon>Pseudomonadota</taxon>
        <taxon>Gammaproteobacteria</taxon>
        <taxon>Nevskiales</taxon>
        <taxon>Nevskiaceae</taxon>
        <taxon>Sinimarinibacterium</taxon>
    </lineage>
</organism>
<dbReference type="GO" id="GO:0003755">
    <property type="term" value="F:peptidyl-prolyl cis-trans isomerase activity"/>
    <property type="evidence" value="ECO:0007669"/>
    <property type="project" value="UniProtKB-KW"/>
</dbReference>
<dbReference type="Proteomes" id="UP000248330">
    <property type="component" value="Unassembled WGS sequence"/>
</dbReference>
<comment type="catalytic activity">
    <reaction evidence="1">
        <text>[protein]-peptidylproline (omega=180) = [protein]-peptidylproline (omega=0)</text>
        <dbReference type="Rhea" id="RHEA:16237"/>
        <dbReference type="Rhea" id="RHEA-COMP:10747"/>
        <dbReference type="Rhea" id="RHEA-COMP:10748"/>
        <dbReference type="ChEBI" id="CHEBI:83833"/>
        <dbReference type="ChEBI" id="CHEBI:83834"/>
        <dbReference type="EC" id="5.2.1.8"/>
    </reaction>
</comment>
<comment type="similarity">
    <text evidence="2">Belongs to the PpiC/parvulin rotamase family.</text>
</comment>